<dbReference type="InterPro" id="IPR016032">
    <property type="entry name" value="Sig_transdc_resp-reg_C-effctor"/>
</dbReference>
<evidence type="ECO:0000313" key="8">
    <source>
        <dbReference type="Proteomes" id="UP000518315"/>
    </source>
</evidence>
<comment type="caution">
    <text evidence="6">The sequence shown here is derived from an EMBL/GenBank/DDBJ whole genome shotgun (WGS) entry which is preliminary data.</text>
</comment>
<dbReference type="RefSeq" id="WP_125845538.1">
    <property type="nucleotide sequence ID" value="NZ_JACHXH010000007.1"/>
</dbReference>
<sequence length="286" mass="32155">MSIDLEALFQAFDATVGKPVMADAEFGETFRRMMAALVRFDYVVVFAYRGKERPIDLYSTFDPQENVIFVTLYQVGPYLLDPFYQTARARRPGVFRMRELAPDRFFSSEYYRSYYVQTGLAEEIGFFVTLDDDITVVLSLMRREKTGPFPPAEFALLKKAEPLVASLVRHVWPGLGARFDAQLDAGMRTGKKRGAAAQALQPADTVWRDLKLTSRETAIVDLVLQGHSSESIGLRLNISTGTVKVHRRNVYRKLGISSQTQLLSIYLKTFASTGERPAPQSAGRSS</sequence>
<dbReference type="AlphaFoldDB" id="A0A427N0T0"/>
<dbReference type="Proteomes" id="UP000518315">
    <property type="component" value="Unassembled WGS sequence"/>
</dbReference>
<dbReference type="GO" id="GO:0003677">
    <property type="term" value="F:DNA binding"/>
    <property type="evidence" value="ECO:0007669"/>
    <property type="project" value="UniProtKB-KW"/>
</dbReference>
<evidence type="ECO:0000256" key="2">
    <source>
        <dbReference type="ARBA" id="ARBA00023125"/>
    </source>
</evidence>
<dbReference type="PANTHER" id="PTHR44688">
    <property type="entry name" value="DNA-BINDING TRANSCRIPTIONAL ACTIVATOR DEVR_DOSR"/>
    <property type="match status" value="1"/>
</dbReference>
<evidence type="ECO:0000259" key="4">
    <source>
        <dbReference type="PROSITE" id="PS50043"/>
    </source>
</evidence>
<name>A0A427N0T0_9HYPH</name>
<evidence type="ECO:0000313" key="7">
    <source>
        <dbReference type="Proteomes" id="UP000277279"/>
    </source>
</evidence>
<protein>
    <submittedName>
        <fullName evidence="5">DNA-binding CsgD family transcriptional regulator</fullName>
    </submittedName>
    <submittedName>
        <fullName evidence="6">DNA-binding response regulator</fullName>
    </submittedName>
</protein>
<dbReference type="EMBL" id="JACHXH010000007">
    <property type="protein sequence ID" value="MBB3134581.1"/>
    <property type="molecule type" value="Genomic_DNA"/>
</dbReference>
<dbReference type="CDD" id="cd06170">
    <property type="entry name" value="LuxR_C_like"/>
    <property type="match status" value="1"/>
</dbReference>
<accession>A0A427N0T0</accession>
<dbReference type="SMART" id="SM00421">
    <property type="entry name" value="HTH_LUXR"/>
    <property type="match status" value="1"/>
</dbReference>
<evidence type="ECO:0000256" key="1">
    <source>
        <dbReference type="ARBA" id="ARBA00023015"/>
    </source>
</evidence>
<keyword evidence="2 6" id="KW-0238">DNA-binding</keyword>
<dbReference type="InterPro" id="IPR000792">
    <property type="entry name" value="Tscrpt_reg_LuxR_C"/>
</dbReference>
<organism evidence="6 7">
    <name type="scientific">Rhizobium pisi</name>
    <dbReference type="NCBI Taxonomy" id="574561"/>
    <lineage>
        <taxon>Bacteria</taxon>
        <taxon>Pseudomonadati</taxon>
        <taxon>Pseudomonadota</taxon>
        <taxon>Alphaproteobacteria</taxon>
        <taxon>Hyphomicrobiales</taxon>
        <taxon>Rhizobiaceae</taxon>
        <taxon>Rhizobium/Agrobacterium group</taxon>
        <taxon>Rhizobium</taxon>
    </lineage>
</organism>
<dbReference type="PANTHER" id="PTHR44688:SF16">
    <property type="entry name" value="DNA-BINDING TRANSCRIPTIONAL ACTIVATOR DEVR_DOSR"/>
    <property type="match status" value="1"/>
</dbReference>
<dbReference type="Proteomes" id="UP000277279">
    <property type="component" value="Unassembled WGS sequence"/>
</dbReference>
<reference evidence="6 7" key="1">
    <citation type="submission" date="2018-11" db="EMBL/GenBank/DDBJ databases">
        <authorList>
            <person name="Huo Y."/>
        </authorList>
    </citation>
    <scope>NUCLEOTIDE SEQUENCE [LARGE SCALE GENOMIC DNA]</scope>
    <source>
        <strain evidence="6 7">DSM 30132</strain>
    </source>
</reference>
<reference evidence="5 8" key="2">
    <citation type="submission" date="2020-08" db="EMBL/GenBank/DDBJ databases">
        <title>Genomic Encyclopedia of Type Strains, Phase III (KMG-III): the genomes of soil and plant-associated and newly described type strains.</title>
        <authorList>
            <person name="Whitman W."/>
        </authorList>
    </citation>
    <scope>NUCLEOTIDE SEQUENCE [LARGE SCALE GENOMIC DNA]</scope>
    <source>
        <strain evidence="5 8">CECT 4113</strain>
    </source>
</reference>
<evidence type="ECO:0000313" key="6">
    <source>
        <dbReference type="EMBL" id="RSB79463.1"/>
    </source>
</evidence>
<evidence type="ECO:0000313" key="5">
    <source>
        <dbReference type="EMBL" id="MBB3134581.1"/>
    </source>
</evidence>
<dbReference type="EMBL" id="RJJT01000008">
    <property type="protein sequence ID" value="RSB79463.1"/>
    <property type="molecule type" value="Genomic_DNA"/>
</dbReference>
<dbReference type="InterPro" id="IPR036388">
    <property type="entry name" value="WH-like_DNA-bd_sf"/>
</dbReference>
<keyword evidence="3" id="KW-0804">Transcription</keyword>
<dbReference type="OrthoDB" id="343383at2"/>
<keyword evidence="8" id="KW-1185">Reference proteome</keyword>
<feature type="domain" description="HTH luxR-type" evidence="4">
    <location>
        <begin position="205"/>
        <end position="270"/>
    </location>
</feature>
<dbReference type="Gene3D" id="1.10.10.10">
    <property type="entry name" value="Winged helix-like DNA-binding domain superfamily/Winged helix DNA-binding domain"/>
    <property type="match status" value="1"/>
</dbReference>
<dbReference type="PROSITE" id="PS00622">
    <property type="entry name" value="HTH_LUXR_1"/>
    <property type="match status" value="1"/>
</dbReference>
<dbReference type="PRINTS" id="PR00038">
    <property type="entry name" value="HTHLUXR"/>
</dbReference>
<proteinExistence type="predicted"/>
<dbReference type="PROSITE" id="PS50043">
    <property type="entry name" value="HTH_LUXR_2"/>
    <property type="match status" value="1"/>
</dbReference>
<dbReference type="GO" id="GO:0006355">
    <property type="term" value="P:regulation of DNA-templated transcription"/>
    <property type="evidence" value="ECO:0007669"/>
    <property type="project" value="InterPro"/>
</dbReference>
<gene>
    <name evidence="6" type="ORF">EFD55_13485</name>
    <name evidence="5" type="ORF">FHS26_002313</name>
</gene>
<evidence type="ECO:0000256" key="3">
    <source>
        <dbReference type="ARBA" id="ARBA00023163"/>
    </source>
</evidence>
<dbReference type="SUPFAM" id="SSF46894">
    <property type="entry name" value="C-terminal effector domain of the bipartite response regulators"/>
    <property type="match status" value="1"/>
</dbReference>
<dbReference type="Pfam" id="PF00196">
    <property type="entry name" value="GerE"/>
    <property type="match status" value="1"/>
</dbReference>
<keyword evidence="1" id="KW-0805">Transcription regulation</keyword>